<evidence type="ECO:0000313" key="2">
    <source>
        <dbReference type="Proteomes" id="UP000054097"/>
    </source>
</evidence>
<reference evidence="1 2" key="1">
    <citation type="submission" date="2014-04" db="EMBL/GenBank/DDBJ databases">
        <authorList>
            <consortium name="DOE Joint Genome Institute"/>
            <person name="Kuo A."/>
            <person name="Zuccaro A."/>
            <person name="Kohler A."/>
            <person name="Nagy L.G."/>
            <person name="Floudas D."/>
            <person name="Copeland A."/>
            <person name="Barry K.W."/>
            <person name="Cichocki N."/>
            <person name="Veneault-Fourrey C."/>
            <person name="LaButti K."/>
            <person name="Lindquist E.A."/>
            <person name="Lipzen A."/>
            <person name="Lundell T."/>
            <person name="Morin E."/>
            <person name="Murat C."/>
            <person name="Sun H."/>
            <person name="Tunlid A."/>
            <person name="Henrissat B."/>
            <person name="Grigoriev I.V."/>
            <person name="Hibbett D.S."/>
            <person name="Martin F."/>
            <person name="Nordberg H.P."/>
            <person name="Cantor M.N."/>
            <person name="Hua S.X."/>
        </authorList>
    </citation>
    <scope>NUCLEOTIDE SEQUENCE [LARGE SCALE GENOMIC DNA]</scope>
    <source>
        <strain evidence="1 2">MAFF 305830</strain>
    </source>
</reference>
<evidence type="ECO:0000313" key="1">
    <source>
        <dbReference type="EMBL" id="KIM26514.1"/>
    </source>
</evidence>
<accession>A0A0C3B2V1</accession>
<gene>
    <name evidence="1" type="ORF">M408DRAFT_180885</name>
</gene>
<protein>
    <submittedName>
        <fullName evidence="1">Uncharacterized protein</fullName>
    </submittedName>
</protein>
<sequence>MTDLMAKPQEQDRVRVQGLDTDLVVARGPSHFLFSCRPYFMWSPADPLALPSQEERRHANKAIVEVESQLTAAIEALANVQSIVDDLTKELFSRRAWQASIRKISPEIFILAAEVAAYAPVKISEVSCWWREK</sequence>
<proteinExistence type="predicted"/>
<organism evidence="1 2">
    <name type="scientific">Serendipita vermifera MAFF 305830</name>
    <dbReference type="NCBI Taxonomy" id="933852"/>
    <lineage>
        <taxon>Eukaryota</taxon>
        <taxon>Fungi</taxon>
        <taxon>Dikarya</taxon>
        <taxon>Basidiomycota</taxon>
        <taxon>Agaricomycotina</taxon>
        <taxon>Agaricomycetes</taxon>
        <taxon>Sebacinales</taxon>
        <taxon>Serendipitaceae</taxon>
        <taxon>Serendipita</taxon>
    </lineage>
</organism>
<dbReference type="Proteomes" id="UP000054097">
    <property type="component" value="Unassembled WGS sequence"/>
</dbReference>
<dbReference type="EMBL" id="KN824305">
    <property type="protein sequence ID" value="KIM26514.1"/>
    <property type="molecule type" value="Genomic_DNA"/>
</dbReference>
<dbReference type="AlphaFoldDB" id="A0A0C3B2V1"/>
<keyword evidence="2" id="KW-1185">Reference proteome</keyword>
<name>A0A0C3B2V1_SERVB</name>
<reference evidence="2" key="2">
    <citation type="submission" date="2015-01" db="EMBL/GenBank/DDBJ databases">
        <title>Evolutionary Origins and Diversification of the Mycorrhizal Mutualists.</title>
        <authorList>
            <consortium name="DOE Joint Genome Institute"/>
            <consortium name="Mycorrhizal Genomics Consortium"/>
            <person name="Kohler A."/>
            <person name="Kuo A."/>
            <person name="Nagy L.G."/>
            <person name="Floudas D."/>
            <person name="Copeland A."/>
            <person name="Barry K.W."/>
            <person name="Cichocki N."/>
            <person name="Veneault-Fourrey C."/>
            <person name="LaButti K."/>
            <person name="Lindquist E.A."/>
            <person name="Lipzen A."/>
            <person name="Lundell T."/>
            <person name="Morin E."/>
            <person name="Murat C."/>
            <person name="Riley R."/>
            <person name="Ohm R."/>
            <person name="Sun H."/>
            <person name="Tunlid A."/>
            <person name="Henrissat B."/>
            <person name="Grigoriev I.V."/>
            <person name="Hibbett D.S."/>
            <person name="Martin F."/>
        </authorList>
    </citation>
    <scope>NUCLEOTIDE SEQUENCE [LARGE SCALE GENOMIC DNA]</scope>
    <source>
        <strain evidence="2">MAFF 305830</strain>
    </source>
</reference>
<dbReference type="HOGENOM" id="CLU_1907972_0_0_1"/>